<evidence type="ECO:0000313" key="10">
    <source>
        <dbReference type="EMBL" id="MBD7918606.1"/>
    </source>
</evidence>
<evidence type="ECO:0000256" key="1">
    <source>
        <dbReference type="ARBA" id="ARBA00004651"/>
    </source>
</evidence>
<evidence type="ECO:0000256" key="4">
    <source>
        <dbReference type="ARBA" id="ARBA00022692"/>
    </source>
</evidence>
<accession>A0ABR8QDV0</accession>
<evidence type="ECO:0000256" key="6">
    <source>
        <dbReference type="ARBA" id="ARBA00023136"/>
    </source>
</evidence>
<feature type="transmembrane region" description="Helical" evidence="7">
    <location>
        <begin position="146"/>
        <end position="167"/>
    </location>
</feature>
<dbReference type="InterPro" id="IPR000515">
    <property type="entry name" value="MetI-like"/>
</dbReference>
<keyword evidence="6 7" id="KW-0472">Membrane</keyword>
<keyword evidence="3" id="KW-1003">Cell membrane</keyword>
<evidence type="ECO:0000259" key="9">
    <source>
        <dbReference type="PROSITE" id="PS50928"/>
    </source>
</evidence>
<dbReference type="SUPFAM" id="SSF161098">
    <property type="entry name" value="MetI-like"/>
    <property type="match status" value="1"/>
</dbReference>
<evidence type="ECO:0000256" key="7">
    <source>
        <dbReference type="RuleBase" id="RU363032"/>
    </source>
</evidence>
<keyword evidence="5 7" id="KW-1133">Transmembrane helix</keyword>
<feature type="transmembrane region" description="Helical" evidence="7">
    <location>
        <begin position="300"/>
        <end position="327"/>
    </location>
</feature>
<organism evidence="10 11">
    <name type="scientific">Cellulomonas avistercoris</name>
    <dbReference type="NCBI Taxonomy" id="2762242"/>
    <lineage>
        <taxon>Bacteria</taxon>
        <taxon>Bacillati</taxon>
        <taxon>Actinomycetota</taxon>
        <taxon>Actinomycetes</taxon>
        <taxon>Micrococcales</taxon>
        <taxon>Cellulomonadaceae</taxon>
        <taxon>Cellulomonas</taxon>
    </lineage>
</organism>
<dbReference type="Pfam" id="PF19300">
    <property type="entry name" value="BPD_transp_1_N"/>
    <property type="match status" value="1"/>
</dbReference>
<feature type="domain" description="ABC transmembrane type-1" evidence="9">
    <location>
        <begin position="140"/>
        <end position="370"/>
    </location>
</feature>
<dbReference type="Pfam" id="PF00528">
    <property type="entry name" value="BPD_transp_1"/>
    <property type="match status" value="1"/>
</dbReference>
<dbReference type="Proteomes" id="UP000604241">
    <property type="component" value="Unassembled WGS sequence"/>
</dbReference>
<feature type="transmembrane region" description="Helical" evidence="7">
    <location>
        <begin position="247"/>
        <end position="266"/>
    </location>
</feature>
<keyword evidence="11" id="KW-1185">Reference proteome</keyword>
<feature type="transmembrane region" description="Helical" evidence="7">
    <location>
        <begin position="179"/>
        <end position="204"/>
    </location>
</feature>
<feature type="transmembrane region" description="Helical" evidence="7">
    <location>
        <begin position="52"/>
        <end position="73"/>
    </location>
</feature>
<evidence type="ECO:0000313" key="11">
    <source>
        <dbReference type="Proteomes" id="UP000604241"/>
    </source>
</evidence>
<protein>
    <submittedName>
        <fullName evidence="10">ABC transporter permease</fullName>
    </submittedName>
</protein>
<dbReference type="InterPro" id="IPR035906">
    <property type="entry name" value="MetI-like_sf"/>
</dbReference>
<dbReference type="PROSITE" id="PS50928">
    <property type="entry name" value="ABC_TM1"/>
    <property type="match status" value="1"/>
</dbReference>
<evidence type="ECO:0000256" key="5">
    <source>
        <dbReference type="ARBA" id="ARBA00022989"/>
    </source>
</evidence>
<evidence type="ECO:0000256" key="3">
    <source>
        <dbReference type="ARBA" id="ARBA00022475"/>
    </source>
</evidence>
<proteinExistence type="inferred from homology"/>
<dbReference type="PANTHER" id="PTHR43163:SF6">
    <property type="entry name" value="DIPEPTIDE TRANSPORT SYSTEM PERMEASE PROTEIN DPPB-RELATED"/>
    <property type="match status" value="1"/>
</dbReference>
<gene>
    <name evidence="10" type="ORF">H9657_10005</name>
</gene>
<comment type="subcellular location">
    <subcellularLocation>
        <location evidence="1 7">Cell membrane</location>
        <topology evidence="1 7">Multi-pass membrane protein</topology>
    </subcellularLocation>
</comment>
<dbReference type="InterPro" id="IPR045621">
    <property type="entry name" value="BPD_transp_1_N"/>
</dbReference>
<comment type="caution">
    <text evidence="10">The sequence shown here is derived from an EMBL/GenBank/DDBJ whole genome shotgun (WGS) entry which is preliminary data.</text>
</comment>
<reference evidence="10 11" key="1">
    <citation type="submission" date="2020-08" db="EMBL/GenBank/DDBJ databases">
        <title>A Genomic Blueprint of the Chicken Gut Microbiome.</title>
        <authorList>
            <person name="Gilroy R."/>
            <person name="Ravi A."/>
            <person name="Getino M."/>
            <person name="Pursley I."/>
            <person name="Horton D.L."/>
            <person name="Alikhan N.-F."/>
            <person name="Baker D."/>
            <person name="Gharbi K."/>
            <person name="Hall N."/>
            <person name="Watson M."/>
            <person name="Adriaenssens E.M."/>
            <person name="Foster-Nyarko E."/>
            <person name="Jarju S."/>
            <person name="Secka A."/>
            <person name="Antonio M."/>
            <person name="Oren A."/>
            <person name="Chaudhuri R."/>
            <person name="La Ragione R.M."/>
            <person name="Hildebrand F."/>
            <person name="Pallen M.J."/>
        </authorList>
    </citation>
    <scope>NUCLEOTIDE SEQUENCE [LARGE SCALE GENOMIC DNA]</scope>
    <source>
        <strain evidence="10 11">Sa3CUA2</strain>
    </source>
</reference>
<name>A0ABR8QDV0_9CELL</name>
<sequence>MTRGVAPSGSDTTARRHRAEGGVTTTPPSGGAPARDRWRGVTHAARYISRRIAITLTLLLGVTVMTFLIVQAVPGDAASANLSETALNDPEVVAAYRAKWGLDQPLPVQYWVYLTNVLQGDLGISQQTGRSVLGDLLTYVPATLEIALPSMLLAVVIGTAVGLYAAVHHDRTGDQVVRVGTLVGLSTPSFWLSLVVLYVFFYLLGVSPSGGRLSTWIVPPERVTGMTTVDAALAGRWDVWWDAVQHLALPVLVLTTLTVAVLTRFVRSAMLEVLDADYIRAARAKGLPERTILRRHVLRAGLVPVITVSGLAFASLLSGTVLVEQIFGWPGVGQYAYRAASGLDMPAIMGVSLFVALVYTAVNLGVDLLYGVIDPRIRVS</sequence>
<keyword evidence="2 7" id="KW-0813">Transport</keyword>
<feature type="region of interest" description="Disordered" evidence="8">
    <location>
        <begin position="1"/>
        <end position="36"/>
    </location>
</feature>
<dbReference type="Gene3D" id="1.10.3720.10">
    <property type="entry name" value="MetI-like"/>
    <property type="match status" value="1"/>
</dbReference>
<dbReference type="EMBL" id="JACSQV010000007">
    <property type="protein sequence ID" value="MBD7918606.1"/>
    <property type="molecule type" value="Genomic_DNA"/>
</dbReference>
<evidence type="ECO:0000256" key="2">
    <source>
        <dbReference type="ARBA" id="ARBA00022448"/>
    </source>
</evidence>
<comment type="similarity">
    <text evidence="7">Belongs to the binding-protein-dependent transport system permease family.</text>
</comment>
<feature type="transmembrane region" description="Helical" evidence="7">
    <location>
        <begin position="347"/>
        <end position="373"/>
    </location>
</feature>
<evidence type="ECO:0000256" key="8">
    <source>
        <dbReference type="SAM" id="MobiDB-lite"/>
    </source>
</evidence>
<dbReference type="CDD" id="cd06261">
    <property type="entry name" value="TM_PBP2"/>
    <property type="match status" value="1"/>
</dbReference>
<keyword evidence="4 7" id="KW-0812">Transmembrane</keyword>
<dbReference type="PANTHER" id="PTHR43163">
    <property type="entry name" value="DIPEPTIDE TRANSPORT SYSTEM PERMEASE PROTEIN DPPB-RELATED"/>
    <property type="match status" value="1"/>
</dbReference>